<dbReference type="EMBL" id="JAVDWU010000018">
    <property type="protein sequence ID" value="MDR7153165.1"/>
    <property type="molecule type" value="Genomic_DNA"/>
</dbReference>
<dbReference type="Proteomes" id="UP001265700">
    <property type="component" value="Unassembled WGS sequence"/>
</dbReference>
<proteinExistence type="predicted"/>
<gene>
    <name evidence="1" type="ORF">J2W49_005145</name>
</gene>
<keyword evidence="2" id="KW-1185">Reference proteome</keyword>
<evidence type="ECO:0000313" key="1">
    <source>
        <dbReference type="EMBL" id="MDR7153165.1"/>
    </source>
</evidence>
<reference evidence="1 2" key="1">
    <citation type="submission" date="2023-07" db="EMBL/GenBank/DDBJ databases">
        <title>Sorghum-associated microbial communities from plants grown in Nebraska, USA.</title>
        <authorList>
            <person name="Schachtman D."/>
        </authorList>
    </citation>
    <scope>NUCLEOTIDE SEQUENCE [LARGE SCALE GENOMIC DNA]</scope>
    <source>
        <strain evidence="1 2">4249</strain>
    </source>
</reference>
<comment type="caution">
    <text evidence="1">The sequence shown here is derived from an EMBL/GenBank/DDBJ whole genome shotgun (WGS) entry which is preliminary data.</text>
</comment>
<evidence type="ECO:0008006" key="3">
    <source>
        <dbReference type="Google" id="ProtNLM"/>
    </source>
</evidence>
<evidence type="ECO:0000313" key="2">
    <source>
        <dbReference type="Proteomes" id="UP001265700"/>
    </source>
</evidence>
<name>A0ABU1WV16_9BURK</name>
<protein>
    <recommendedName>
        <fullName evidence="3">Glyoxalase</fullName>
    </recommendedName>
</protein>
<accession>A0ABU1WV16</accession>
<organism evidence="1 2">
    <name type="scientific">Hydrogenophaga palleronii</name>
    <dbReference type="NCBI Taxonomy" id="65655"/>
    <lineage>
        <taxon>Bacteria</taxon>
        <taxon>Pseudomonadati</taxon>
        <taxon>Pseudomonadota</taxon>
        <taxon>Betaproteobacteria</taxon>
        <taxon>Burkholderiales</taxon>
        <taxon>Comamonadaceae</taxon>
        <taxon>Hydrogenophaga</taxon>
    </lineage>
</organism>
<sequence length="41" mass="4419">MSPLPPTEITAFVPARDSALSKRFYSEFGFTPVACLPDATS</sequence>